<protein>
    <recommendedName>
        <fullName evidence="2">Tudor domain-containing protein</fullName>
    </recommendedName>
</protein>
<dbReference type="Proteomes" id="UP000186922">
    <property type="component" value="Unassembled WGS sequence"/>
</dbReference>
<dbReference type="GO" id="GO:0005737">
    <property type="term" value="C:cytoplasm"/>
    <property type="evidence" value="ECO:0007669"/>
    <property type="project" value="UniProtKB-ARBA"/>
</dbReference>
<dbReference type="Gene3D" id="2.40.50.90">
    <property type="match status" value="1"/>
</dbReference>
<dbReference type="PANTHER" id="PTHR22948">
    <property type="entry name" value="TUDOR DOMAIN CONTAINING PROTEIN"/>
    <property type="match status" value="1"/>
</dbReference>
<dbReference type="EMBL" id="BDGG01000003">
    <property type="protein sequence ID" value="GAU96746.1"/>
    <property type="molecule type" value="Genomic_DNA"/>
</dbReference>
<dbReference type="InterPro" id="IPR050621">
    <property type="entry name" value="Tudor_domain_containing"/>
</dbReference>
<dbReference type="PROSITE" id="PS50304">
    <property type="entry name" value="TUDOR"/>
    <property type="match status" value="1"/>
</dbReference>
<dbReference type="AlphaFoldDB" id="A0A1D1V4Q9"/>
<name>A0A1D1V4Q9_RAMVA</name>
<reference evidence="3 4" key="1">
    <citation type="journal article" date="2016" name="Nat. Commun.">
        <title>Extremotolerant tardigrade genome and improved radiotolerance of human cultured cells by tardigrade-unique protein.</title>
        <authorList>
            <person name="Hashimoto T."/>
            <person name="Horikawa D.D."/>
            <person name="Saito Y."/>
            <person name="Kuwahara H."/>
            <person name="Kozuka-Hata H."/>
            <person name="Shin-I T."/>
            <person name="Minakuchi Y."/>
            <person name="Ohishi K."/>
            <person name="Motoyama A."/>
            <person name="Aizu T."/>
            <person name="Enomoto A."/>
            <person name="Kondo K."/>
            <person name="Tanaka S."/>
            <person name="Hara Y."/>
            <person name="Koshikawa S."/>
            <person name="Sagara H."/>
            <person name="Miura T."/>
            <person name="Yokobori S."/>
            <person name="Miyagawa K."/>
            <person name="Suzuki Y."/>
            <person name="Kubo T."/>
            <person name="Oyama M."/>
            <person name="Kohara Y."/>
            <person name="Fujiyama A."/>
            <person name="Arakawa K."/>
            <person name="Katayama T."/>
            <person name="Toyoda A."/>
            <person name="Kunieda T."/>
        </authorList>
    </citation>
    <scope>NUCLEOTIDE SEQUENCE [LARGE SCALE GENOMIC DNA]</scope>
    <source>
        <strain evidence="3 4">YOKOZUNA-1</strain>
    </source>
</reference>
<dbReference type="SMART" id="SM00333">
    <property type="entry name" value="TUDOR"/>
    <property type="match status" value="1"/>
</dbReference>
<feature type="region of interest" description="Disordered" evidence="1">
    <location>
        <begin position="104"/>
        <end position="136"/>
    </location>
</feature>
<dbReference type="PANTHER" id="PTHR22948:SF29">
    <property type="entry name" value="FI02030P-RELATED"/>
    <property type="match status" value="1"/>
</dbReference>
<evidence type="ECO:0000259" key="2">
    <source>
        <dbReference type="PROSITE" id="PS50304"/>
    </source>
</evidence>
<comment type="caution">
    <text evidence="3">The sequence shown here is derived from an EMBL/GenBank/DDBJ whole genome shotgun (WGS) entry which is preliminary data.</text>
</comment>
<sequence>MKDLVCAMATLFKERYGGDFARPKGLLLPPDITQPKEDRPPIVLHRPQSQTTTPTNELVPGLRSIRIFAAQKGKVVRLVGPDSLIQEQLVMIEQQLKGRVTVVPDTPARPYQAETPKKDSSSKSSPMDEVVKASASSSIRCPSTPFSLQKKQDNSSVSVRDLEEKWDDNFSIAASETTDRDHYNLETLLRTDSMPMLQTGYHIKSGELGLPRDTFPGDTIAGSICAVMDPEVLFVYEASDKQTQNLHFALKKELSDPRIEELQRYREPPPLDTVVLARFSRDCKWYRAAVVDVDKSGQSVYVFYVDWGNHESLPLDEVRPLPASLAQFPQAIFMVCVQGLATPSDGYFPAKVFAAHDALVSKKCQVEVKEVEDEGVVGEVLVLDKATGSEKSVVELYEELSIATPVRKRMIGAPKPKKLPMKYTMIPRALRINT</sequence>
<feature type="compositionally biased region" description="Polar residues" evidence="1">
    <location>
        <begin position="47"/>
        <end position="56"/>
    </location>
</feature>
<accession>A0A1D1V4Q9</accession>
<dbReference type="Pfam" id="PF00567">
    <property type="entry name" value="TUDOR"/>
    <property type="match status" value="1"/>
</dbReference>
<dbReference type="InterPro" id="IPR002999">
    <property type="entry name" value="Tudor"/>
</dbReference>
<dbReference type="SUPFAM" id="SSF63748">
    <property type="entry name" value="Tudor/PWWP/MBT"/>
    <property type="match status" value="1"/>
</dbReference>
<evidence type="ECO:0000313" key="3">
    <source>
        <dbReference type="EMBL" id="GAU96746.1"/>
    </source>
</evidence>
<dbReference type="OrthoDB" id="10069557at2759"/>
<organism evidence="3 4">
    <name type="scientific">Ramazzottius varieornatus</name>
    <name type="common">Water bear</name>
    <name type="synonym">Tardigrade</name>
    <dbReference type="NCBI Taxonomy" id="947166"/>
    <lineage>
        <taxon>Eukaryota</taxon>
        <taxon>Metazoa</taxon>
        <taxon>Ecdysozoa</taxon>
        <taxon>Tardigrada</taxon>
        <taxon>Eutardigrada</taxon>
        <taxon>Parachela</taxon>
        <taxon>Hypsibioidea</taxon>
        <taxon>Ramazzottiidae</taxon>
        <taxon>Ramazzottius</taxon>
    </lineage>
</organism>
<dbReference type="STRING" id="947166.A0A1D1V4Q9"/>
<dbReference type="FunFam" id="2.30.30.140:FF:000018">
    <property type="entry name" value="Serine/threonine-protein kinase 31"/>
    <property type="match status" value="1"/>
</dbReference>
<evidence type="ECO:0000256" key="1">
    <source>
        <dbReference type="SAM" id="MobiDB-lite"/>
    </source>
</evidence>
<dbReference type="InterPro" id="IPR035437">
    <property type="entry name" value="SNase_OB-fold_sf"/>
</dbReference>
<dbReference type="Gene3D" id="2.30.30.140">
    <property type="match status" value="1"/>
</dbReference>
<keyword evidence="4" id="KW-1185">Reference proteome</keyword>
<feature type="region of interest" description="Disordered" evidence="1">
    <location>
        <begin position="29"/>
        <end position="56"/>
    </location>
</feature>
<evidence type="ECO:0000313" key="4">
    <source>
        <dbReference type="Proteomes" id="UP000186922"/>
    </source>
</evidence>
<gene>
    <name evidence="3" type="primary">RvY_08145-1</name>
    <name evidence="3" type="synonym">RvY_08145.1</name>
    <name evidence="3" type="ORF">RvY_08145</name>
</gene>
<proteinExistence type="predicted"/>
<feature type="domain" description="Tudor" evidence="2">
    <location>
        <begin position="268"/>
        <end position="328"/>
    </location>
</feature>